<evidence type="ECO:0000313" key="2">
    <source>
        <dbReference type="Proteomes" id="UP000716291"/>
    </source>
</evidence>
<keyword evidence="2" id="KW-1185">Reference proteome</keyword>
<protein>
    <submittedName>
        <fullName evidence="1">Uncharacterized protein</fullName>
    </submittedName>
</protein>
<reference evidence="1" key="1">
    <citation type="journal article" date="2020" name="Microb. Genom.">
        <title>Genetic diversity of clinical and environmental Mucorales isolates obtained from an investigation of mucormycosis cases among solid organ transplant recipients.</title>
        <authorList>
            <person name="Nguyen M.H."/>
            <person name="Kaul D."/>
            <person name="Muto C."/>
            <person name="Cheng S.J."/>
            <person name="Richter R.A."/>
            <person name="Bruno V.M."/>
            <person name="Liu G."/>
            <person name="Beyhan S."/>
            <person name="Sundermann A.J."/>
            <person name="Mounaud S."/>
            <person name="Pasculle A.W."/>
            <person name="Nierman W.C."/>
            <person name="Driscoll E."/>
            <person name="Cumbie R."/>
            <person name="Clancy C.J."/>
            <person name="Dupont C.L."/>
        </authorList>
    </citation>
    <scope>NUCLEOTIDE SEQUENCE</scope>
    <source>
        <strain evidence="1">GL11</strain>
    </source>
</reference>
<sequence>MPVLGHHLRVHQRRGVVDRIGEFGAGGVAPALAQRVDRGDRGPVLVDLAAAAGDQLEVAQVDVIGLLVIRAGGEGVPAVEPVERRDAVAGDQALALLRIVQLRVHLVAAVVQEPPLDATAHTRAALAAVAQAGGVDGALGAGQLHVHRHVAVRVGLVRTRLDVDHAEIVQLGQRLPQAIQLALVVVAALVPVHQRVEQLVDEVVLYETHRAHVVAAATVPGQVDVCGVVGAHARPGVG</sequence>
<dbReference type="AlphaFoldDB" id="A0A9P6WUX6"/>
<proteinExistence type="predicted"/>
<name>A0A9P6WUX6_RHIOR</name>
<dbReference type="Proteomes" id="UP000716291">
    <property type="component" value="Unassembled WGS sequence"/>
</dbReference>
<evidence type="ECO:0000313" key="1">
    <source>
        <dbReference type="EMBL" id="KAG1292630.1"/>
    </source>
</evidence>
<organism evidence="1 2">
    <name type="scientific">Rhizopus oryzae</name>
    <name type="common">Mucormycosis agent</name>
    <name type="synonym">Rhizopus arrhizus var. delemar</name>
    <dbReference type="NCBI Taxonomy" id="64495"/>
    <lineage>
        <taxon>Eukaryota</taxon>
        <taxon>Fungi</taxon>
        <taxon>Fungi incertae sedis</taxon>
        <taxon>Mucoromycota</taxon>
        <taxon>Mucoromycotina</taxon>
        <taxon>Mucoromycetes</taxon>
        <taxon>Mucorales</taxon>
        <taxon>Mucorineae</taxon>
        <taxon>Rhizopodaceae</taxon>
        <taxon>Rhizopus</taxon>
    </lineage>
</organism>
<gene>
    <name evidence="1" type="ORF">G6F64_013646</name>
</gene>
<comment type="caution">
    <text evidence="1">The sequence shown here is derived from an EMBL/GenBank/DDBJ whole genome shotgun (WGS) entry which is preliminary data.</text>
</comment>
<dbReference type="EMBL" id="JAANQT010006006">
    <property type="protein sequence ID" value="KAG1292630.1"/>
    <property type="molecule type" value="Genomic_DNA"/>
</dbReference>
<accession>A0A9P6WUX6</accession>